<name>A0A2P6FBV8_9MOLU</name>
<dbReference type="GO" id="GO:0000287">
    <property type="term" value="F:magnesium ion binding"/>
    <property type="evidence" value="ECO:0007669"/>
    <property type="project" value="TreeGrafter"/>
</dbReference>
<gene>
    <name evidence="1" type="primary">ywpJ_2</name>
    <name evidence="1" type="ORF">SMSRO_SF006560</name>
</gene>
<dbReference type="Proteomes" id="UP000031565">
    <property type="component" value="Unassembled WGS sequence"/>
</dbReference>
<keyword evidence="1" id="KW-0378">Hydrolase</keyword>
<dbReference type="InterPro" id="IPR023214">
    <property type="entry name" value="HAD_sf"/>
</dbReference>
<sequence length="154" mass="17466">MHQQTLSILQVNFLFQLATKYHKKIWCYIDDLTKVVVNFDPIAENNLELTFFHGEFIQYDSLSEVKNTAYKCIIMNVQETDEFITLARAENIEIAIDASHTAEVNAPGISKLAGLKWISQQWGIALSEMMAIGDSMNDYWMIKNVGLGIAMNNG</sequence>
<protein>
    <submittedName>
        <fullName evidence="1">Putative phosphatase YwpJ</fullName>
        <ecNumber evidence="1">3.1.3.-</ecNumber>
    </submittedName>
</protein>
<dbReference type="Gene3D" id="3.40.50.1000">
    <property type="entry name" value="HAD superfamily/HAD-like"/>
    <property type="match status" value="1"/>
</dbReference>
<proteinExistence type="predicted"/>
<dbReference type="AlphaFoldDB" id="A0A2P6FBV8"/>
<dbReference type="PANTHER" id="PTHR10000:SF8">
    <property type="entry name" value="HAD SUPERFAMILY HYDROLASE-LIKE, TYPE 3"/>
    <property type="match status" value="1"/>
</dbReference>
<dbReference type="SUPFAM" id="SSF56784">
    <property type="entry name" value="HAD-like"/>
    <property type="match status" value="1"/>
</dbReference>
<evidence type="ECO:0000313" key="2">
    <source>
        <dbReference type="Proteomes" id="UP000031565"/>
    </source>
</evidence>
<evidence type="ECO:0000313" key="1">
    <source>
        <dbReference type="EMBL" id="PQM30864.1"/>
    </source>
</evidence>
<dbReference type="InterPro" id="IPR036412">
    <property type="entry name" value="HAD-like_sf"/>
</dbReference>
<dbReference type="GO" id="GO:0016791">
    <property type="term" value="F:phosphatase activity"/>
    <property type="evidence" value="ECO:0007669"/>
    <property type="project" value="TreeGrafter"/>
</dbReference>
<dbReference type="Pfam" id="PF08282">
    <property type="entry name" value="Hydrolase_3"/>
    <property type="match status" value="1"/>
</dbReference>
<comment type="caution">
    <text evidence="1">The sequence shown here is derived from an EMBL/GenBank/DDBJ whole genome shotgun (WGS) entry which is preliminary data.</text>
</comment>
<keyword evidence="2" id="KW-1185">Reference proteome</keyword>
<dbReference type="STRING" id="2138.SMSRO_v1c06250"/>
<dbReference type="GO" id="GO:0005829">
    <property type="term" value="C:cytosol"/>
    <property type="evidence" value="ECO:0007669"/>
    <property type="project" value="TreeGrafter"/>
</dbReference>
<accession>A0A2P6FBV8</accession>
<reference evidence="1 2" key="1">
    <citation type="journal article" date="2015" name="MBio">
        <title>Genome sequence of the Drosophila melanogaster male-killing Spiroplasma strain MSRO endosymbiont.</title>
        <authorList>
            <person name="Paredes J.C."/>
            <person name="Herren J.K."/>
            <person name="Schupfer F."/>
            <person name="Marin R."/>
            <person name="Claverol S."/>
            <person name="Kuo C.H."/>
            <person name="Lemaitre B."/>
            <person name="Beven L."/>
        </authorList>
    </citation>
    <scope>NUCLEOTIDE SEQUENCE [LARGE SCALE GENOMIC DNA]</scope>
    <source>
        <strain evidence="1 2">MSRO</strain>
    </source>
</reference>
<dbReference type="EMBL" id="JTLV02000001">
    <property type="protein sequence ID" value="PQM30864.1"/>
    <property type="molecule type" value="Genomic_DNA"/>
</dbReference>
<dbReference type="Gene3D" id="3.30.1240.10">
    <property type="match status" value="1"/>
</dbReference>
<dbReference type="PANTHER" id="PTHR10000">
    <property type="entry name" value="PHOSPHOSERINE PHOSPHATASE"/>
    <property type="match status" value="1"/>
</dbReference>
<dbReference type="PROSITE" id="PS01229">
    <property type="entry name" value="COF_2"/>
    <property type="match status" value="1"/>
</dbReference>
<organism evidence="1 2">
    <name type="scientific">Spiroplasma poulsonii</name>
    <dbReference type="NCBI Taxonomy" id="2138"/>
    <lineage>
        <taxon>Bacteria</taxon>
        <taxon>Bacillati</taxon>
        <taxon>Mycoplasmatota</taxon>
        <taxon>Mollicutes</taxon>
        <taxon>Entomoplasmatales</taxon>
        <taxon>Spiroplasmataceae</taxon>
        <taxon>Spiroplasma</taxon>
    </lineage>
</organism>
<dbReference type="EC" id="3.1.3.-" evidence="1"/>